<dbReference type="EMBL" id="LGTL01000017">
    <property type="protein sequence ID" value="KPA77193.1"/>
    <property type="molecule type" value="Genomic_DNA"/>
</dbReference>
<protein>
    <submittedName>
        <fullName evidence="2">Uncharacterized protein</fullName>
    </submittedName>
</protein>
<feature type="compositionally biased region" description="Polar residues" evidence="1">
    <location>
        <begin position="208"/>
        <end position="237"/>
    </location>
</feature>
<feature type="compositionally biased region" description="Basic and acidic residues" evidence="1">
    <location>
        <begin position="145"/>
        <end position="155"/>
    </location>
</feature>
<keyword evidence="3" id="KW-1185">Reference proteome</keyword>
<comment type="caution">
    <text evidence="2">The sequence shown here is derived from an EMBL/GenBank/DDBJ whole genome shotgun (WGS) entry which is preliminary data.</text>
</comment>
<feature type="region of interest" description="Disordered" evidence="1">
    <location>
        <begin position="22"/>
        <end position="451"/>
    </location>
</feature>
<feature type="compositionally biased region" description="Low complexity" evidence="1">
    <location>
        <begin position="634"/>
        <end position="647"/>
    </location>
</feature>
<dbReference type="AlphaFoldDB" id="A0A0N0DT97"/>
<feature type="compositionally biased region" description="Low complexity" evidence="1">
    <location>
        <begin position="38"/>
        <end position="59"/>
    </location>
</feature>
<evidence type="ECO:0000313" key="3">
    <source>
        <dbReference type="Proteomes" id="UP000037923"/>
    </source>
</evidence>
<reference evidence="2 3" key="1">
    <citation type="submission" date="2015-07" db="EMBL/GenBank/DDBJ databases">
        <title>High-quality genome of monoxenous trypanosomatid Leptomonas pyrrhocoris.</title>
        <authorList>
            <person name="Flegontov P."/>
            <person name="Butenko A."/>
            <person name="Firsov S."/>
            <person name="Vlcek C."/>
            <person name="Logacheva M.D."/>
            <person name="Field M."/>
            <person name="Filatov D."/>
            <person name="Flegontova O."/>
            <person name="Gerasimov E."/>
            <person name="Jackson A.P."/>
            <person name="Kelly S."/>
            <person name="Opperdoes F."/>
            <person name="O'Reilly A."/>
            <person name="Votypka J."/>
            <person name="Yurchenko V."/>
            <person name="Lukes J."/>
        </authorList>
    </citation>
    <scope>NUCLEOTIDE SEQUENCE [LARGE SCALE GENOMIC DNA]</scope>
    <source>
        <strain evidence="2">H10</strain>
    </source>
</reference>
<feature type="compositionally biased region" description="Pro residues" evidence="1">
    <location>
        <begin position="76"/>
        <end position="88"/>
    </location>
</feature>
<feature type="compositionally biased region" description="Low complexity" evidence="1">
    <location>
        <begin position="99"/>
        <end position="112"/>
    </location>
</feature>
<feature type="region of interest" description="Disordered" evidence="1">
    <location>
        <begin position="478"/>
        <end position="647"/>
    </location>
</feature>
<feature type="compositionally biased region" description="Low complexity" evidence="1">
    <location>
        <begin position="130"/>
        <end position="144"/>
    </location>
</feature>
<feature type="compositionally biased region" description="Low complexity" evidence="1">
    <location>
        <begin position="573"/>
        <end position="583"/>
    </location>
</feature>
<feature type="compositionally biased region" description="Basic and acidic residues" evidence="1">
    <location>
        <begin position="257"/>
        <end position="272"/>
    </location>
</feature>
<name>A0A0N0DT97_LEPPY</name>
<feature type="non-terminal residue" evidence="2">
    <location>
        <position position="647"/>
    </location>
</feature>
<dbReference type="EMBL" id="LGTL01000017">
    <property type="protein sequence ID" value="KPA77192.1"/>
    <property type="molecule type" value="Genomic_DNA"/>
</dbReference>
<feature type="compositionally biased region" description="Low complexity" evidence="1">
    <location>
        <begin position="157"/>
        <end position="174"/>
    </location>
</feature>
<organism evidence="2 3">
    <name type="scientific">Leptomonas pyrrhocoris</name>
    <name type="common">Firebug parasite</name>
    <dbReference type="NCBI Taxonomy" id="157538"/>
    <lineage>
        <taxon>Eukaryota</taxon>
        <taxon>Discoba</taxon>
        <taxon>Euglenozoa</taxon>
        <taxon>Kinetoplastea</taxon>
        <taxon>Metakinetoplastina</taxon>
        <taxon>Trypanosomatida</taxon>
        <taxon>Trypanosomatidae</taxon>
        <taxon>Leishmaniinae</taxon>
        <taxon>Leptomonas</taxon>
    </lineage>
</organism>
<dbReference type="GeneID" id="26907394"/>
<sequence>MHHSQYRKIDGHLDNIEGCLRDMVRAPPPPSTRSRWDPPALAPMSPSSPNAAATAYASPLHRDTNNEVVSYAASLRPPPALSRPPPFRPGHTRGGRQPGALATGAAAPLPATSRTLIFNSARPLPPLPSPIVSSSSSALSNDSSHLSDSDDEKTPKKAAASSASSTHSSPVVPVMRPPLSNAFRPSGRATAAAAATPSPLLSSPALTRDSSVLSSEKQETSSLASSLDGSLERSMTSILDRLERRFPRPPPLRRQRQHSDPPHVDGVHETEPTPRPSRAPLPTHFSAEPHDVNDVSPPTESAGLAAANESSHSSASSPLSTWDTHAGSSPLDRSAEQPTAPRTRDTSALSSAAEIRKPGKPPPSSSQLKDSLHLDFPSSAPTRHPPGHDSAIPTAQVAPTRSDVPQRTHHRGVGLEEDDEEPQQPDSGDMPDPTKMVVGSTSSGHPFPDDAAVNNVVALTHVDAGAATVAPGALQPICANTDVPSMRPPPLQEGASTEPAHSSTTSRSNRKADSPVPHDARPANLTEGSAFSTPEASRYSPVNTSTADSRRSQERPNNPPSSSGPLPLPETPLPTLHNLELPTVPSTQNIPSADDSLTELVASHLQSAPINPAVDTPTHLTKMRNTTPPPASTPPESNSSSAATPST</sequence>
<feature type="compositionally biased region" description="Basic and acidic residues" evidence="1">
    <location>
        <begin position="510"/>
        <end position="521"/>
    </location>
</feature>
<dbReference type="RefSeq" id="XP_015655631.1">
    <property type="nucleotide sequence ID" value="XM_015805625.1"/>
</dbReference>
<proteinExistence type="predicted"/>
<evidence type="ECO:0000256" key="1">
    <source>
        <dbReference type="SAM" id="MobiDB-lite"/>
    </source>
</evidence>
<evidence type="ECO:0000313" key="2">
    <source>
        <dbReference type="EMBL" id="KPA77192.1"/>
    </source>
</evidence>
<accession>A0A0N0DT97</accession>
<gene>
    <name evidence="2" type="ORF">ABB37_07108</name>
</gene>
<feature type="compositionally biased region" description="Low complexity" evidence="1">
    <location>
        <begin position="189"/>
        <end position="207"/>
    </location>
</feature>
<dbReference type="VEuPathDB" id="TriTrypDB:LpyrH10_17_0400"/>
<feature type="compositionally biased region" description="Low complexity" evidence="1">
    <location>
        <begin position="305"/>
        <end position="320"/>
    </location>
</feature>
<feature type="compositionally biased region" description="Polar residues" evidence="1">
    <location>
        <begin position="526"/>
        <end position="547"/>
    </location>
</feature>
<dbReference type="RefSeq" id="XP_015655632.1">
    <property type="nucleotide sequence ID" value="XM_015805626.1"/>
</dbReference>
<dbReference type="Proteomes" id="UP000037923">
    <property type="component" value="Unassembled WGS sequence"/>
</dbReference>